<dbReference type="Gene3D" id="1.10.357.10">
    <property type="entry name" value="Tetracycline Repressor, domain 2"/>
    <property type="match status" value="1"/>
</dbReference>
<dbReference type="EMBL" id="PRLP01000106">
    <property type="protein sequence ID" value="PPC75138.1"/>
    <property type="molecule type" value="Genomic_DNA"/>
</dbReference>
<proteinExistence type="predicted"/>
<evidence type="ECO:0000259" key="4">
    <source>
        <dbReference type="PROSITE" id="PS50977"/>
    </source>
</evidence>
<feature type="compositionally biased region" description="Low complexity" evidence="3">
    <location>
        <begin position="9"/>
        <end position="21"/>
    </location>
</feature>
<sequence length="233" mass="25853">MPELDNPDTAAASSATATASALPDSGWRGSAELWLQAAYDSLIEAGIDAVRIMPLAKKLNLSRTSFYWFFKDRDALLTGLLAQWRQRNTDNLIGQTQAYAESVAEAVLNVFDCWLDQQLFDAQFEFAVRSWALQSPEVAAQVAAADEARLAALRQMFERFGMDALAADVRARTVYLTQIGYISMKTSEALAIRMQRIADYVQIFTGSHAEARELQRFYARHGFQPAAEAGQGI</sequence>
<dbReference type="AlphaFoldDB" id="A0A2S5KK16"/>
<feature type="region of interest" description="Disordered" evidence="3">
    <location>
        <begin position="1"/>
        <end position="24"/>
    </location>
</feature>
<feature type="DNA-binding region" description="H-T-H motif" evidence="2">
    <location>
        <begin position="51"/>
        <end position="70"/>
    </location>
</feature>
<dbReference type="Proteomes" id="UP000238196">
    <property type="component" value="Unassembled WGS sequence"/>
</dbReference>
<dbReference type="GO" id="GO:0003677">
    <property type="term" value="F:DNA binding"/>
    <property type="evidence" value="ECO:0007669"/>
    <property type="project" value="UniProtKB-UniRule"/>
</dbReference>
<accession>A0A2S5KK16</accession>
<evidence type="ECO:0000256" key="1">
    <source>
        <dbReference type="ARBA" id="ARBA00023125"/>
    </source>
</evidence>
<dbReference type="PROSITE" id="PS50977">
    <property type="entry name" value="HTH_TETR_2"/>
    <property type="match status" value="1"/>
</dbReference>
<keyword evidence="1 2" id="KW-0238">DNA-binding</keyword>
<protein>
    <submittedName>
        <fullName evidence="5">TetR family transcriptional regulator</fullName>
    </submittedName>
</protein>
<name>A0A2S5KK16_9PROT</name>
<dbReference type="InterPro" id="IPR009057">
    <property type="entry name" value="Homeodomain-like_sf"/>
</dbReference>
<comment type="caution">
    <text evidence="5">The sequence shown here is derived from an EMBL/GenBank/DDBJ whole genome shotgun (WGS) entry which is preliminary data.</text>
</comment>
<dbReference type="InterPro" id="IPR001647">
    <property type="entry name" value="HTH_TetR"/>
</dbReference>
<dbReference type="OrthoDB" id="3218408at2"/>
<evidence type="ECO:0000256" key="2">
    <source>
        <dbReference type="PROSITE-ProRule" id="PRU00335"/>
    </source>
</evidence>
<gene>
    <name evidence="5" type="ORF">C4K68_21080</name>
</gene>
<evidence type="ECO:0000256" key="3">
    <source>
        <dbReference type="SAM" id="MobiDB-lite"/>
    </source>
</evidence>
<evidence type="ECO:0000313" key="5">
    <source>
        <dbReference type="EMBL" id="PPC75138.1"/>
    </source>
</evidence>
<feature type="domain" description="HTH tetR-type" evidence="4">
    <location>
        <begin position="28"/>
        <end position="88"/>
    </location>
</feature>
<dbReference type="Pfam" id="PF00440">
    <property type="entry name" value="TetR_N"/>
    <property type="match status" value="1"/>
</dbReference>
<reference evidence="5 6" key="1">
    <citation type="submission" date="2018-02" db="EMBL/GenBank/DDBJ databases">
        <title>novel marine gammaproteobacteria from coastal saline agro ecosystem.</title>
        <authorList>
            <person name="Krishnan R."/>
            <person name="Ramesh Kumar N."/>
        </authorList>
    </citation>
    <scope>NUCLEOTIDE SEQUENCE [LARGE SCALE GENOMIC DNA]</scope>
    <source>
        <strain evidence="5 6">228</strain>
    </source>
</reference>
<dbReference type="SUPFAM" id="SSF46689">
    <property type="entry name" value="Homeodomain-like"/>
    <property type="match status" value="1"/>
</dbReference>
<evidence type="ECO:0000313" key="6">
    <source>
        <dbReference type="Proteomes" id="UP000238196"/>
    </source>
</evidence>
<organism evidence="5 6">
    <name type="scientific">Proteobacteria bacterium 228</name>
    <dbReference type="NCBI Taxonomy" id="2083153"/>
    <lineage>
        <taxon>Bacteria</taxon>
        <taxon>Pseudomonadati</taxon>
        <taxon>Pseudomonadota</taxon>
    </lineage>
</organism>